<sequence length="70" mass="8358">MKFESVTAYICDIWMHDKTKMTKLIFANSQLCQHTLTLKTIDSRHKRQIEINREVDNQPYFVPLPVNTIY</sequence>
<proteinExistence type="predicted"/>
<evidence type="ECO:0000313" key="1">
    <source>
        <dbReference type="EnsemblMetazoa" id="OVOC872.1"/>
    </source>
</evidence>
<evidence type="ECO:0000313" key="2">
    <source>
        <dbReference type="Proteomes" id="UP000024404"/>
    </source>
</evidence>
<reference evidence="2" key="1">
    <citation type="submission" date="2013-10" db="EMBL/GenBank/DDBJ databases">
        <title>Genome sequencing of Onchocerca volvulus.</title>
        <authorList>
            <person name="Cotton J."/>
            <person name="Tsai J."/>
            <person name="Stanley E."/>
            <person name="Tracey A."/>
            <person name="Holroyd N."/>
            <person name="Lustigman S."/>
            <person name="Berriman M."/>
        </authorList>
    </citation>
    <scope>NUCLEOTIDE SEQUENCE</scope>
</reference>
<dbReference type="Proteomes" id="UP000024404">
    <property type="component" value="Unassembled WGS sequence"/>
</dbReference>
<protein>
    <submittedName>
        <fullName evidence="1">Uncharacterized protein</fullName>
    </submittedName>
</protein>
<keyword evidence="2" id="KW-1185">Reference proteome</keyword>
<dbReference type="AlphaFoldDB" id="A0A8R1Y5P6"/>
<organism evidence="1 2">
    <name type="scientific">Onchocerca volvulus</name>
    <dbReference type="NCBI Taxonomy" id="6282"/>
    <lineage>
        <taxon>Eukaryota</taxon>
        <taxon>Metazoa</taxon>
        <taxon>Ecdysozoa</taxon>
        <taxon>Nematoda</taxon>
        <taxon>Chromadorea</taxon>
        <taxon>Rhabditida</taxon>
        <taxon>Spirurina</taxon>
        <taxon>Spiruromorpha</taxon>
        <taxon>Filarioidea</taxon>
        <taxon>Onchocercidae</taxon>
        <taxon>Onchocerca</taxon>
    </lineage>
</organism>
<name>A0A8R1Y5P6_ONCVO</name>
<accession>A0A8R1Y5P6</accession>
<dbReference type="EMBL" id="CMVM020000023">
    <property type="status" value="NOT_ANNOTATED_CDS"/>
    <property type="molecule type" value="Genomic_DNA"/>
</dbReference>
<reference evidence="1" key="2">
    <citation type="submission" date="2022-06" db="UniProtKB">
        <authorList>
            <consortium name="EnsemblMetazoa"/>
        </authorList>
    </citation>
    <scope>IDENTIFICATION</scope>
</reference>
<dbReference type="EnsemblMetazoa" id="OVOC872.1">
    <property type="protein sequence ID" value="OVOC872.1"/>
    <property type="gene ID" value="WBGene00237681"/>
</dbReference>